<evidence type="ECO:0000256" key="2">
    <source>
        <dbReference type="ARBA" id="ARBA00022692"/>
    </source>
</evidence>
<dbReference type="EMBL" id="QJJS01000015">
    <property type="protein sequence ID" value="PXW94212.1"/>
    <property type="molecule type" value="Genomic_DNA"/>
</dbReference>
<dbReference type="RefSeq" id="WP_110401718.1">
    <property type="nucleotide sequence ID" value="NZ_QJJS01000015.1"/>
</dbReference>
<feature type="domain" description="Integral membrane bound transporter" evidence="6">
    <location>
        <begin position="210"/>
        <end position="336"/>
    </location>
</feature>
<keyword evidence="2 5" id="KW-0812">Transmembrane</keyword>
<keyword evidence="8" id="KW-1185">Reference proteome</keyword>
<dbReference type="GO" id="GO:0016020">
    <property type="term" value="C:membrane"/>
    <property type="evidence" value="ECO:0007669"/>
    <property type="project" value="UniProtKB-SubCell"/>
</dbReference>
<comment type="caution">
    <text evidence="7">The sequence shown here is derived from an EMBL/GenBank/DDBJ whole genome shotgun (WGS) entry which is preliminary data.</text>
</comment>
<organism evidence="7 8">
    <name type="scientific">Sphaerotilus hippei</name>
    <dbReference type="NCBI Taxonomy" id="744406"/>
    <lineage>
        <taxon>Bacteria</taxon>
        <taxon>Pseudomonadati</taxon>
        <taxon>Pseudomonadota</taxon>
        <taxon>Betaproteobacteria</taxon>
        <taxon>Burkholderiales</taxon>
        <taxon>Sphaerotilaceae</taxon>
        <taxon>Sphaerotilus</taxon>
    </lineage>
</organism>
<comment type="subcellular location">
    <subcellularLocation>
        <location evidence="1">Membrane</location>
        <topology evidence="1">Multi-pass membrane protein</topology>
    </subcellularLocation>
</comment>
<protein>
    <submittedName>
        <fullName evidence="7">Fusaric acid resistance family protein</fullName>
    </submittedName>
</protein>
<proteinExistence type="predicted"/>
<feature type="transmembrane region" description="Helical" evidence="5">
    <location>
        <begin position="249"/>
        <end position="267"/>
    </location>
</feature>
<name>A0A318H501_9BURK</name>
<gene>
    <name evidence="7" type="ORF">C7444_115107</name>
</gene>
<evidence type="ECO:0000256" key="5">
    <source>
        <dbReference type="SAM" id="Phobius"/>
    </source>
</evidence>
<feature type="transmembrane region" description="Helical" evidence="5">
    <location>
        <begin position="327"/>
        <end position="346"/>
    </location>
</feature>
<evidence type="ECO:0000256" key="4">
    <source>
        <dbReference type="ARBA" id="ARBA00023136"/>
    </source>
</evidence>
<feature type="transmembrane region" description="Helical" evidence="5">
    <location>
        <begin position="80"/>
        <end position="98"/>
    </location>
</feature>
<dbReference type="OrthoDB" id="581879at2"/>
<evidence type="ECO:0000256" key="3">
    <source>
        <dbReference type="ARBA" id="ARBA00022989"/>
    </source>
</evidence>
<dbReference type="Proteomes" id="UP000247811">
    <property type="component" value="Unassembled WGS sequence"/>
</dbReference>
<feature type="transmembrane region" description="Helical" evidence="5">
    <location>
        <begin position="104"/>
        <end position="125"/>
    </location>
</feature>
<accession>A0A318H501</accession>
<evidence type="ECO:0000259" key="6">
    <source>
        <dbReference type="Pfam" id="PF13515"/>
    </source>
</evidence>
<evidence type="ECO:0000256" key="1">
    <source>
        <dbReference type="ARBA" id="ARBA00004141"/>
    </source>
</evidence>
<feature type="transmembrane region" description="Helical" evidence="5">
    <location>
        <begin position="196"/>
        <end position="217"/>
    </location>
</feature>
<feature type="transmembrane region" description="Helical" evidence="5">
    <location>
        <begin position="35"/>
        <end position="68"/>
    </location>
</feature>
<evidence type="ECO:0000313" key="8">
    <source>
        <dbReference type="Proteomes" id="UP000247811"/>
    </source>
</evidence>
<keyword evidence="4 5" id="KW-0472">Membrane</keyword>
<keyword evidence="3 5" id="KW-1133">Transmembrane helix</keyword>
<feature type="transmembrane region" description="Helical" evidence="5">
    <location>
        <begin position="154"/>
        <end position="175"/>
    </location>
</feature>
<dbReference type="AlphaFoldDB" id="A0A318H501"/>
<feature type="transmembrane region" description="Helical" evidence="5">
    <location>
        <begin position="287"/>
        <end position="306"/>
    </location>
</feature>
<dbReference type="Pfam" id="PF13515">
    <property type="entry name" value="FUSC_2"/>
    <property type="match status" value="1"/>
</dbReference>
<reference evidence="7 8" key="1">
    <citation type="submission" date="2018-05" db="EMBL/GenBank/DDBJ databases">
        <title>Genomic Encyclopedia of Type Strains, Phase IV (KMG-IV): sequencing the most valuable type-strain genomes for metagenomic binning, comparative biology and taxonomic classification.</title>
        <authorList>
            <person name="Goeker M."/>
        </authorList>
    </citation>
    <scope>NUCLEOTIDE SEQUENCE [LARGE SCALE GENOMIC DNA]</scope>
    <source>
        <strain evidence="7 8">DSM 566</strain>
    </source>
</reference>
<sequence length="362" mass="39284">MNTEHGWKRLARLLRAEWQHLVAVQASNRRWQLPLAAALATGLPLLIGACIGHLEQGLVASMGALVLLHTPDTPMHHRMASLMACSFMMTASYALGVASHFLPGLTVVVLATAATLITMLGRIYALGPPGSLFFVMAAAIGAYTPAQAAEVPLLVGLMFLGTLQACLIAFGYSLWMLRLRAAEPARPLPRPTFDFVVLDPVVIGVFVGLSLALAQALQLERPYWVPVSCLAVIQGASLRAVWNRQLHRVLGTCAGLLLSWLLLLWPMDPWRFVPTMMVLTFIVEMVVVRHYGFAVIFITPLTLLLAEAATTGRASAVDLMQARLLDTVLGCLMGLLGGLCLHHAGFRQVAGRLLRRLVPVRP</sequence>
<evidence type="ECO:0000313" key="7">
    <source>
        <dbReference type="EMBL" id="PXW94212.1"/>
    </source>
</evidence>
<dbReference type="InterPro" id="IPR049453">
    <property type="entry name" value="Memb_transporter_dom"/>
</dbReference>